<dbReference type="GO" id="GO:0005829">
    <property type="term" value="C:cytosol"/>
    <property type="evidence" value="ECO:0007669"/>
    <property type="project" value="TreeGrafter"/>
</dbReference>
<dbReference type="PANTHER" id="PTHR11070">
    <property type="entry name" value="UVRD / RECB / PCRA DNA HELICASE FAMILY MEMBER"/>
    <property type="match status" value="1"/>
</dbReference>
<dbReference type="GO" id="GO:0033202">
    <property type="term" value="C:DNA helicase complex"/>
    <property type="evidence" value="ECO:0007669"/>
    <property type="project" value="TreeGrafter"/>
</dbReference>
<dbReference type="GO" id="GO:0043138">
    <property type="term" value="F:3'-5' DNA helicase activity"/>
    <property type="evidence" value="ECO:0007669"/>
    <property type="project" value="UniProtKB-EC"/>
</dbReference>
<keyword evidence="4 11" id="KW-0347">Helicase</keyword>
<dbReference type="Pfam" id="PF00580">
    <property type="entry name" value="UvrD-helicase"/>
    <property type="match status" value="1"/>
</dbReference>
<dbReference type="CDD" id="cd18807">
    <property type="entry name" value="SF1_C_UvrD"/>
    <property type="match status" value="1"/>
</dbReference>
<gene>
    <name evidence="14" type="ORF">A3D50_00420</name>
</gene>
<keyword evidence="5 11" id="KW-0067">ATP-binding</keyword>
<comment type="similarity">
    <text evidence="1">Belongs to the helicase family. UvrD subfamily.</text>
</comment>
<reference evidence="14 15" key="1">
    <citation type="journal article" date="2016" name="Nat. Commun.">
        <title>Thousands of microbial genomes shed light on interconnected biogeochemical processes in an aquifer system.</title>
        <authorList>
            <person name="Anantharaman K."/>
            <person name="Brown C.T."/>
            <person name="Hug L.A."/>
            <person name="Sharon I."/>
            <person name="Castelle C.J."/>
            <person name="Probst A.J."/>
            <person name="Thomas B.C."/>
            <person name="Singh A."/>
            <person name="Wilkins M.J."/>
            <person name="Karaoz U."/>
            <person name="Brodie E.L."/>
            <person name="Williams K.H."/>
            <person name="Hubbard S.S."/>
            <person name="Banfield J.F."/>
        </authorList>
    </citation>
    <scope>NUCLEOTIDE SEQUENCE [LARGE SCALE GENOMIC DNA]</scope>
</reference>
<evidence type="ECO:0000256" key="10">
    <source>
        <dbReference type="ARBA" id="ARBA00048988"/>
    </source>
</evidence>
<evidence type="ECO:0000256" key="3">
    <source>
        <dbReference type="ARBA" id="ARBA00022801"/>
    </source>
</evidence>
<evidence type="ECO:0000256" key="2">
    <source>
        <dbReference type="ARBA" id="ARBA00022741"/>
    </source>
</evidence>
<dbReference type="Gene3D" id="1.10.486.10">
    <property type="entry name" value="PCRA, domain 4"/>
    <property type="match status" value="1"/>
</dbReference>
<dbReference type="EMBL" id="MHRM01000001">
    <property type="protein sequence ID" value="OHA24649.1"/>
    <property type="molecule type" value="Genomic_DNA"/>
</dbReference>
<keyword evidence="2 11" id="KW-0547">Nucleotide-binding</keyword>
<keyword evidence="3 11" id="KW-0378">Hydrolase</keyword>
<protein>
    <recommendedName>
        <fullName evidence="9">DNA 3'-5' helicase</fullName>
        <ecNumber evidence="9">5.6.2.4</ecNumber>
    </recommendedName>
</protein>
<dbReference type="GO" id="GO:0003677">
    <property type="term" value="F:DNA binding"/>
    <property type="evidence" value="ECO:0007669"/>
    <property type="project" value="UniProtKB-KW"/>
</dbReference>
<feature type="binding site" evidence="11">
    <location>
        <begin position="23"/>
        <end position="30"/>
    </location>
    <ligand>
        <name>ATP</name>
        <dbReference type="ChEBI" id="CHEBI:30616"/>
    </ligand>
</feature>
<evidence type="ECO:0000256" key="11">
    <source>
        <dbReference type="PROSITE-ProRule" id="PRU00560"/>
    </source>
</evidence>
<dbReference type="Gene3D" id="1.10.10.160">
    <property type="match status" value="1"/>
</dbReference>
<comment type="catalytic activity">
    <reaction evidence="8">
        <text>Couples ATP hydrolysis with the unwinding of duplex DNA by translocating in the 3'-5' direction.</text>
        <dbReference type="EC" id="5.6.2.4"/>
    </reaction>
</comment>
<evidence type="ECO:0000259" key="12">
    <source>
        <dbReference type="PROSITE" id="PS51198"/>
    </source>
</evidence>
<dbReference type="InterPro" id="IPR014016">
    <property type="entry name" value="UvrD-like_ATP-bd"/>
</dbReference>
<evidence type="ECO:0000259" key="13">
    <source>
        <dbReference type="PROSITE" id="PS51217"/>
    </source>
</evidence>
<dbReference type="GO" id="GO:0000725">
    <property type="term" value="P:recombinational repair"/>
    <property type="evidence" value="ECO:0007669"/>
    <property type="project" value="TreeGrafter"/>
</dbReference>
<evidence type="ECO:0000256" key="1">
    <source>
        <dbReference type="ARBA" id="ARBA00009922"/>
    </source>
</evidence>
<feature type="domain" description="UvrD-like helicase C-terminal" evidence="13">
    <location>
        <begin position="290"/>
        <end position="546"/>
    </location>
</feature>
<feature type="domain" description="UvrD-like helicase ATP-binding" evidence="12">
    <location>
        <begin position="2"/>
        <end position="289"/>
    </location>
</feature>
<dbReference type="Proteomes" id="UP000178413">
    <property type="component" value="Unassembled WGS sequence"/>
</dbReference>
<evidence type="ECO:0000256" key="7">
    <source>
        <dbReference type="ARBA" id="ARBA00023235"/>
    </source>
</evidence>
<proteinExistence type="inferred from homology"/>
<comment type="caution">
    <text evidence="14">The sequence shown here is derived from an EMBL/GenBank/DDBJ whole genome shotgun (WGS) entry which is preliminary data.</text>
</comment>
<evidence type="ECO:0000313" key="14">
    <source>
        <dbReference type="EMBL" id="OHA24649.1"/>
    </source>
</evidence>
<dbReference type="Gene3D" id="3.40.50.300">
    <property type="entry name" value="P-loop containing nucleotide triphosphate hydrolases"/>
    <property type="match status" value="2"/>
</dbReference>
<sequence>MSSLNEAQQRAVETTEGPLLIIAGAGSGKTRVITHRILSLIKKGIAPTAILAITFTNKAAKEMKERVGNLLSEDKTLNMPVSMNERSFISTFHALGAHILRENAVLAGLSRHFTIADKTDAKRIIKEAMEKCSLDTKAFDPGAILNMISRAKGNGLDNSRFAVQADSFSEKTAARVWKEYESILEKEKTLDFDDLLLKTADLLAKHPSIREHYAKRWLYIHIDEYQDTNRVQYQISKYLASSRRNICAVGDADQNIYSWRGATIENILNFEKDYPETVVITLEKNYRSTKTILSAANHIISKNVLRKKKTLYTDNDHGDKISLMAAYTESDEAWSIADRVVSLIDSGTNHQEIAVLYRANFQSRALEEAFIKRNIPYQLVGVRFFERKEIKDTLSYIRAALNRENWGDIVRTINTPPRGIGKATVAKIISGREDLIPTATAGKIAHFWRLLDNIHGKIKSEKPSETIKSVLKQTGMEELFRKGNAEDEERLLNIYELVSVATQYDHMAPLDGIEALLTNAALATDQDELDTQKQAVKLMTVHASKGLEFEHIFIAGLEQDLFPFKRHNDRDGQNVDEEERRLFYVALTRAKQRLYLSHAVLRTMYGTQKVSAPSEFITDIAEELIEETLPGKPTGAKAIFIDF</sequence>
<dbReference type="InterPro" id="IPR027417">
    <property type="entry name" value="P-loop_NTPase"/>
</dbReference>
<dbReference type="SUPFAM" id="SSF52540">
    <property type="entry name" value="P-loop containing nucleoside triphosphate hydrolases"/>
    <property type="match status" value="1"/>
</dbReference>
<dbReference type="EC" id="5.6.2.4" evidence="9"/>
<dbReference type="PROSITE" id="PS51198">
    <property type="entry name" value="UVRD_HELICASE_ATP_BIND"/>
    <property type="match status" value="1"/>
</dbReference>
<dbReference type="STRING" id="1802308.A3D50_00420"/>
<dbReference type="InterPro" id="IPR014017">
    <property type="entry name" value="DNA_helicase_UvrD-like_C"/>
</dbReference>
<dbReference type="GO" id="GO:0005524">
    <property type="term" value="F:ATP binding"/>
    <property type="evidence" value="ECO:0007669"/>
    <property type="project" value="UniProtKB-UniRule"/>
</dbReference>
<evidence type="ECO:0000256" key="4">
    <source>
        <dbReference type="ARBA" id="ARBA00022806"/>
    </source>
</evidence>
<accession>A0A1G2MN61</accession>
<dbReference type="GO" id="GO:0016887">
    <property type="term" value="F:ATP hydrolysis activity"/>
    <property type="evidence" value="ECO:0007669"/>
    <property type="project" value="RHEA"/>
</dbReference>
<dbReference type="AlphaFoldDB" id="A0A1G2MN61"/>
<evidence type="ECO:0000313" key="15">
    <source>
        <dbReference type="Proteomes" id="UP000178413"/>
    </source>
</evidence>
<evidence type="ECO:0000256" key="5">
    <source>
        <dbReference type="ARBA" id="ARBA00022840"/>
    </source>
</evidence>
<comment type="catalytic activity">
    <reaction evidence="10">
        <text>ATP + H2O = ADP + phosphate + H(+)</text>
        <dbReference type="Rhea" id="RHEA:13065"/>
        <dbReference type="ChEBI" id="CHEBI:15377"/>
        <dbReference type="ChEBI" id="CHEBI:15378"/>
        <dbReference type="ChEBI" id="CHEBI:30616"/>
        <dbReference type="ChEBI" id="CHEBI:43474"/>
        <dbReference type="ChEBI" id="CHEBI:456216"/>
        <dbReference type="EC" id="5.6.2.4"/>
    </reaction>
</comment>
<dbReference type="CDD" id="cd17932">
    <property type="entry name" value="DEXQc_UvrD"/>
    <property type="match status" value="1"/>
</dbReference>
<dbReference type="Pfam" id="PF13361">
    <property type="entry name" value="UvrD_C"/>
    <property type="match status" value="1"/>
</dbReference>
<evidence type="ECO:0000256" key="8">
    <source>
        <dbReference type="ARBA" id="ARBA00034617"/>
    </source>
</evidence>
<dbReference type="PANTHER" id="PTHR11070:SF2">
    <property type="entry name" value="ATP-DEPENDENT DNA HELICASE SRS2"/>
    <property type="match status" value="1"/>
</dbReference>
<keyword evidence="7" id="KW-0413">Isomerase</keyword>
<keyword evidence="6" id="KW-0238">DNA-binding</keyword>
<name>A0A1G2MN61_9BACT</name>
<dbReference type="InterPro" id="IPR000212">
    <property type="entry name" value="DNA_helicase_UvrD/REP"/>
</dbReference>
<dbReference type="InterPro" id="IPR013986">
    <property type="entry name" value="DExx_box_DNA_helicase_dom_sf"/>
</dbReference>
<dbReference type="PROSITE" id="PS51217">
    <property type="entry name" value="UVRD_HELICASE_CTER"/>
    <property type="match status" value="1"/>
</dbReference>
<organism evidence="14 15">
    <name type="scientific">Candidatus Taylorbacteria bacterium RIFCSPHIGHO2_02_FULL_44_12</name>
    <dbReference type="NCBI Taxonomy" id="1802308"/>
    <lineage>
        <taxon>Bacteria</taxon>
        <taxon>Candidatus Tayloriibacteriota</taxon>
    </lineage>
</organism>
<evidence type="ECO:0000256" key="6">
    <source>
        <dbReference type="ARBA" id="ARBA00023125"/>
    </source>
</evidence>
<evidence type="ECO:0000256" key="9">
    <source>
        <dbReference type="ARBA" id="ARBA00034808"/>
    </source>
</evidence>